<dbReference type="Proteomes" id="UP000243140">
    <property type="component" value="Unassembled WGS sequence"/>
</dbReference>
<dbReference type="EMBL" id="MVHV01000015">
    <property type="protein sequence ID" value="ORA80865.1"/>
    <property type="molecule type" value="Genomic_DNA"/>
</dbReference>
<name>A0ABX3SPX1_MYCMA</name>
<evidence type="ECO:0000313" key="1">
    <source>
        <dbReference type="EMBL" id="ORA80865.1"/>
    </source>
</evidence>
<proteinExistence type="predicted"/>
<comment type="caution">
    <text evidence="1">The sequence shown here is derived from an EMBL/GenBank/DDBJ whole genome shotgun (WGS) entry which is preliminary data.</text>
</comment>
<gene>
    <name evidence="1" type="ORF">BST29_15315</name>
</gene>
<keyword evidence="2" id="KW-1185">Reference proteome</keyword>
<accession>A0ABX3SPX1</accession>
<reference evidence="1 2" key="1">
    <citation type="submission" date="2017-02" db="EMBL/GenBank/DDBJ databases">
        <title>The new phylogeny of genus Mycobacterium.</title>
        <authorList>
            <person name="Tortoli E."/>
            <person name="Trovato A."/>
            <person name="Cirillo D.M."/>
        </authorList>
    </citation>
    <scope>NUCLEOTIDE SEQUENCE [LARGE SCALE GENOMIC DNA]</scope>
    <source>
        <strain evidence="1 2">IP1130001</strain>
    </source>
</reference>
<sequence>MIGSGLDIWEIIQMLEDFGSIQRLVKETQLNERQVRLAVAYRDAYPQEIADAIDLNRRPIEEWLDLYPFVQLTSRS</sequence>
<evidence type="ECO:0000313" key="2">
    <source>
        <dbReference type="Proteomes" id="UP000243140"/>
    </source>
</evidence>
<evidence type="ECO:0008006" key="3">
    <source>
        <dbReference type="Google" id="ProtNLM"/>
    </source>
</evidence>
<organism evidence="1 2">
    <name type="scientific">Mycobacterium malmoense</name>
    <dbReference type="NCBI Taxonomy" id="1780"/>
    <lineage>
        <taxon>Bacteria</taxon>
        <taxon>Bacillati</taxon>
        <taxon>Actinomycetota</taxon>
        <taxon>Actinomycetes</taxon>
        <taxon>Mycobacteriales</taxon>
        <taxon>Mycobacteriaceae</taxon>
        <taxon>Mycobacterium</taxon>
    </lineage>
</organism>
<protein>
    <recommendedName>
        <fullName evidence="3">DUF4332 domain-containing protein</fullName>
    </recommendedName>
</protein>